<dbReference type="PANTHER" id="PTHR34605">
    <property type="entry name" value="PHAGE_INTEGRASE DOMAIN-CONTAINING PROTEIN"/>
    <property type="match status" value="1"/>
</dbReference>
<feature type="region of interest" description="Disordered" evidence="9">
    <location>
        <begin position="844"/>
        <end position="868"/>
    </location>
</feature>
<dbReference type="InterPro" id="IPR005635">
    <property type="entry name" value="Inner_centromere_prot_ARK-bd"/>
</dbReference>
<keyword evidence="5" id="KW-0238">DNA-binding</keyword>
<comment type="similarity">
    <text evidence="3">Belongs to the INCENP family.</text>
</comment>
<dbReference type="PANTHER" id="PTHR34605:SF4">
    <property type="entry name" value="DNA ADENINE METHYLTRANSFERASE"/>
    <property type="match status" value="1"/>
</dbReference>
<evidence type="ECO:0000256" key="5">
    <source>
        <dbReference type="ARBA" id="ARBA00023125"/>
    </source>
</evidence>
<sequence>MTSLWPGLAGVYVRTAHNTFNDDLTRIEPALLPELAKAEGVELVPHSTAKLAKVMEAGWQRRLASFPGAPPEMNELATRLRDRRLSRGGPPEDHEIPEGLVVTAWRAGPGGIVSAAIANGAAVDVVPTGPSERRWCDKTQSGVPSGKPDIAFTAALSEPETIEGMSWVAGTGARVVCVTMPPEVSSEKVLDHGLSLGFRGTVETQRAIELGDSYGWRGKIWTGVSKCPDNFAVPSCAPAWRPGDERAPLSVSDWEECDGALERDRDPRPDTEGHMRIGRVWVPARISVGYPVRLKHALGIWQISKVEPTHVTVWSSGHSKRVPKSIVVPVKVRHPVFAAQPVVRFGTAGNSEVTGLIGSFVEFPAGSGVVRRSSFENFEKDFPVWPGRKGWAACCSTPGSLSKECSRAAPPAVSAALYLRLAATASRLRTREPAEGRAGGGVRWADQRPVIDVSALEVTTAGPPASGIVKWNPEAVKLTVESLKYGHLAGSSLTTYGASWRMWSQYCTLNGWPSFPDPGQGRLFEERVLAFLVSERAGQGLAAGSVNQRVYAIRVGLLAAGFGDVLEFAPRVRVATKALKRVQGEKEKKIPVTIGMLNWLADNLRLGQDGTPRDHDEVRVWIAIVLGYFFLLRVSELLELRQEDVQARRGDEWCTEWQRADSVTVLIRGSKTDQYNLGCLRSQHRVGGTLCPVGVMKMWGSMAHGDEPIFDAQGPHAKRDGRTRIQNWLRVAATAVGLPAHRVGTHSLRIGGATALYNAGWELGAIQRFGRWASNSFHGYLWDSHSLQKGAAKAMSSNVPDLHLGILRPATGEAAARVNPSGRSAAWAKVLMKILYWARPPPNPEDSYELSDKGDDSEADEPDRTQKYQPAWSSNYLQVIEAQSDIDPDTIFGTSVPQCDLAVIFRDADYLKFQQERPKRKRGSSGEWHADRLSRQEVGDYKKKMGHKRRWDAKA</sequence>
<comment type="subcellular location">
    <subcellularLocation>
        <location evidence="2">Cytoplasm</location>
        <location evidence="2">Cytoskeleton</location>
        <location evidence="2">Spindle</location>
    </subcellularLocation>
    <subcellularLocation>
        <location evidence="1">Nucleus</location>
    </subcellularLocation>
</comment>
<evidence type="ECO:0000256" key="8">
    <source>
        <dbReference type="ARBA" id="ARBA00023242"/>
    </source>
</evidence>
<dbReference type="OrthoDB" id="440937at2759"/>
<dbReference type="PROSITE" id="PS51898">
    <property type="entry name" value="TYR_RECOMBINASE"/>
    <property type="match status" value="1"/>
</dbReference>
<dbReference type="GO" id="GO:0006310">
    <property type="term" value="P:DNA recombination"/>
    <property type="evidence" value="ECO:0007669"/>
    <property type="project" value="UniProtKB-KW"/>
</dbReference>
<dbReference type="GO" id="GO:0003677">
    <property type="term" value="F:DNA binding"/>
    <property type="evidence" value="ECO:0007669"/>
    <property type="project" value="UniProtKB-KW"/>
</dbReference>
<dbReference type="GO" id="GO:0005634">
    <property type="term" value="C:nucleus"/>
    <property type="evidence" value="ECO:0007669"/>
    <property type="project" value="UniProtKB-SubCell"/>
</dbReference>
<dbReference type="SUPFAM" id="SSF56349">
    <property type="entry name" value="DNA breaking-rejoining enzymes"/>
    <property type="match status" value="1"/>
</dbReference>
<evidence type="ECO:0000256" key="7">
    <source>
        <dbReference type="ARBA" id="ARBA00023212"/>
    </source>
</evidence>
<dbReference type="InterPro" id="IPR052925">
    <property type="entry name" value="Phage_Integrase-like_Recomb"/>
</dbReference>
<gene>
    <name evidence="11" type="ORF">PGLA1383_LOCUS29788</name>
</gene>
<dbReference type="GO" id="GO:0005819">
    <property type="term" value="C:spindle"/>
    <property type="evidence" value="ECO:0007669"/>
    <property type="project" value="UniProtKB-SubCell"/>
</dbReference>
<comment type="caution">
    <text evidence="11">The sequence shown here is derived from an EMBL/GenBank/DDBJ whole genome shotgun (WGS) entry which is preliminary data.</text>
</comment>
<dbReference type="SUPFAM" id="SSF47823">
    <property type="entry name" value="lambda integrase-like, N-terminal domain"/>
    <property type="match status" value="1"/>
</dbReference>
<dbReference type="Gene3D" id="1.10.150.130">
    <property type="match status" value="1"/>
</dbReference>
<evidence type="ECO:0000313" key="11">
    <source>
        <dbReference type="EMBL" id="CAE8611988.1"/>
    </source>
</evidence>
<keyword evidence="7" id="KW-0206">Cytoskeleton</keyword>
<keyword evidence="6" id="KW-0233">DNA recombination</keyword>
<name>A0A813FN01_POLGL</name>
<organism evidence="11 12">
    <name type="scientific">Polarella glacialis</name>
    <name type="common">Dinoflagellate</name>
    <dbReference type="NCBI Taxonomy" id="89957"/>
    <lineage>
        <taxon>Eukaryota</taxon>
        <taxon>Sar</taxon>
        <taxon>Alveolata</taxon>
        <taxon>Dinophyceae</taxon>
        <taxon>Suessiales</taxon>
        <taxon>Suessiaceae</taxon>
        <taxon>Polarella</taxon>
    </lineage>
</organism>
<feature type="compositionally biased region" description="Basic and acidic residues" evidence="9">
    <location>
        <begin position="850"/>
        <end position="866"/>
    </location>
</feature>
<dbReference type="Proteomes" id="UP000654075">
    <property type="component" value="Unassembled WGS sequence"/>
</dbReference>
<evidence type="ECO:0000313" key="12">
    <source>
        <dbReference type="Proteomes" id="UP000654075"/>
    </source>
</evidence>
<reference evidence="11" key="1">
    <citation type="submission" date="2021-02" db="EMBL/GenBank/DDBJ databases">
        <authorList>
            <person name="Dougan E. K."/>
            <person name="Rhodes N."/>
            <person name="Thang M."/>
            <person name="Chan C."/>
        </authorList>
    </citation>
    <scope>NUCLEOTIDE SEQUENCE</scope>
</reference>
<dbReference type="AlphaFoldDB" id="A0A813FN01"/>
<accession>A0A813FN01</accession>
<evidence type="ECO:0000256" key="4">
    <source>
        <dbReference type="ARBA" id="ARBA00022490"/>
    </source>
</evidence>
<keyword evidence="8" id="KW-0539">Nucleus</keyword>
<evidence type="ECO:0000256" key="1">
    <source>
        <dbReference type="ARBA" id="ARBA00004123"/>
    </source>
</evidence>
<dbReference type="GO" id="GO:0015074">
    <property type="term" value="P:DNA integration"/>
    <property type="evidence" value="ECO:0007669"/>
    <property type="project" value="InterPro"/>
</dbReference>
<protein>
    <recommendedName>
        <fullName evidence="10">Tyr recombinase domain-containing protein</fullName>
    </recommendedName>
</protein>
<feature type="compositionally biased region" description="Basic residues" evidence="9">
    <location>
        <begin position="944"/>
        <end position="955"/>
    </location>
</feature>
<feature type="domain" description="Tyr recombinase" evidence="10">
    <location>
        <begin position="587"/>
        <end position="795"/>
    </location>
</feature>
<feature type="region of interest" description="Disordered" evidence="9">
    <location>
        <begin position="915"/>
        <end position="955"/>
    </location>
</feature>
<dbReference type="EMBL" id="CAJNNV010025065">
    <property type="protein sequence ID" value="CAE8611988.1"/>
    <property type="molecule type" value="Genomic_DNA"/>
</dbReference>
<dbReference type="InterPro" id="IPR011010">
    <property type="entry name" value="DNA_brk_join_enz"/>
</dbReference>
<evidence type="ECO:0000259" key="10">
    <source>
        <dbReference type="PROSITE" id="PS51898"/>
    </source>
</evidence>
<keyword evidence="12" id="KW-1185">Reference proteome</keyword>
<keyword evidence="4" id="KW-0963">Cytoplasm</keyword>
<dbReference type="InterPro" id="IPR002104">
    <property type="entry name" value="Integrase_catalytic"/>
</dbReference>
<evidence type="ECO:0000256" key="9">
    <source>
        <dbReference type="SAM" id="MobiDB-lite"/>
    </source>
</evidence>
<dbReference type="Gene3D" id="1.10.443.10">
    <property type="entry name" value="Intergrase catalytic core"/>
    <property type="match status" value="1"/>
</dbReference>
<evidence type="ECO:0000256" key="6">
    <source>
        <dbReference type="ARBA" id="ARBA00023172"/>
    </source>
</evidence>
<proteinExistence type="inferred from homology"/>
<evidence type="ECO:0000256" key="2">
    <source>
        <dbReference type="ARBA" id="ARBA00004186"/>
    </source>
</evidence>
<dbReference type="Pfam" id="PF00589">
    <property type="entry name" value="Phage_integrase"/>
    <property type="match status" value="1"/>
</dbReference>
<feature type="compositionally biased region" description="Basic and acidic residues" evidence="9">
    <location>
        <begin position="928"/>
        <end position="943"/>
    </location>
</feature>
<dbReference type="InterPro" id="IPR010998">
    <property type="entry name" value="Integrase_recombinase_N"/>
</dbReference>
<dbReference type="Pfam" id="PF03941">
    <property type="entry name" value="INCENP_ARK-bind"/>
    <property type="match status" value="1"/>
</dbReference>
<evidence type="ECO:0000256" key="3">
    <source>
        <dbReference type="ARBA" id="ARBA00010042"/>
    </source>
</evidence>
<dbReference type="InterPro" id="IPR013762">
    <property type="entry name" value="Integrase-like_cat_sf"/>
</dbReference>